<gene>
    <name evidence="1" type="ORF">CHARACLAT_009022</name>
</gene>
<comment type="caution">
    <text evidence="1">The sequence shown here is derived from an EMBL/GenBank/DDBJ whole genome shotgun (WGS) entry which is preliminary data.</text>
</comment>
<dbReference type="Proteomes" id="UP001352852">
    <property type="component" value="Unassembled WGS sequence"/>
</dbReference>
<reference evidence="1 2" key="1">
    <citation type="submission" date="2021-06" db="EMBL/GenBank/DDBJ databases">
        <authorList>
            <person name="Palmer J.M."/>
        </authorList>
    </citation>
    <scope>NUCLEOTIDE SEQUENCE [LARGE SCALE GENOMIC DNA]</scope>
    <source>
        <strain evidence="1 2">CL_MEX2019</strain>
        <tissue evidence="1">Muscle</tissue>
    </source>
</reference>
<sequence length="156" mass="17312">MERTAVWKWRELKRGEEEINEIIGRAGGQSSEVGPYAGVYRPHTHSGYSMYNAHNHSSLHPGFSQWTATCVRRLGMRGCRVVVGRCRGYGDKLRCPVTSIWGGLGLVCRAPLVVICCCISDGLEMGLEREFTPPITGEKRGLPRTHGVHKTTCLDV</sequence>
<keyword evidence="2" id="KW-1185">Reference proteome</keyword>
<dbReference type="EMBL" id="JAHUTJ010000537">
    <property type="protein sequence ID" value="MED6263866.1"/>
    <property type="molecule type" value="Genomic_DNA"/>
</dbReference>
<evidence type="ECO:0000313" key="2">
    <source>
        <dbReference type="Proteomes" id="UP001352852"/>
    </source>
</evidence>
<name>A0ABU7CP12_9TELE</name>
<evidence type="ECO:0000313" key="1">
    <source>
        <dbReference type="EMBL" id="MED6263866.1"/>
    </source>
</evidence>
<protein>
    <submittedName>
        <fullName evidence="1">Uncharacterized protein</fullName>
    </submittedName>
</protein>
<proteinExistence type="predicted"/>
<accession>A0ABU7CP12</accession>
<organism evidence="1 2">
    <name type="scientific">Characodon lateralis</name>
    <dbReference type="NCBI Taxonomy" id="208331"/>
    <lineage>
        <taxon>Eukaryota</taxon>
        <taxon>Metazoa</taxon>
        <taxon>Chordata</taxon>
        <taxon>Craniata</taxon>
        <taxon>Vertebrata</taxon>
        <taxon>Euteleostomi</taxon>
        <taxon>Actinopterygii</taxon>
        <taxon>Neopterygii</taxon>
        <taxon>Teleostei</taxon>
        <taxon>Neoteleostei</taxon>
        <taxon>Acanthomorphata</taxon>
        <taxon>Ovalentaria</taxon>
        <taxon>Atherinomorphae</taxon>
        <taxon>Cyprinodontiformes</taxon>
        <taxon>Goodeidae</taxon>
        <taxon>Characodon</taxon>
    </lineage>
</organism>